<dbReference type="Gene3D" id="3.20.20.150">
    <property type="entry name" value="Divalent-metal-dependent TIM barrel enzymes"/>
    <property type="match status" value="1"/>
</dbReference>
<protein>
    <recommendedName>
        <fullName evidence="2">Xylose isomerase-like TIM barrel domain-containing protein</fullName>
    </recommendedName>
</protein>
<dbReference type="InterPro" id="IPR036237">
    <property type="entry name" value="Xyl_isomerase-like_sf"/>
</dbReference>
<geneLocation type="plasmid" evidence="1">
    <name>p420352-strA</name>
</geneLocation>
<evidence type="ECO:0000313" key="1">
    <source>
        <dbReference type="EMBL" id="QOQ30749.1"/>
    </source>
</evidence>
<evidence type="ECO:0008006" key="2">
    <source>
        <dbReference type="Google" id="ProtNLM"/>
    </source>
</evidence>
<organism evidence="1">
    <name type="scientific">Pseudomonas putida</name>
    <name type="common">Arthrobacter siderocapsulatus</name>
    <dbReference type="NCBI Taxonomy" id="303"/>
    <lineage>
        <taxon>Bacteria</taxon>
        <taxon>Pseudomonadati</taxon>
        <taxon>Pseudomonadota</taxon>
        <taxon>Gammaproteobacteria</taxon>
        <taxon>Pseudomonadales</taxon>
        <taxon>Pseudomonadaceae</taxon>
        <taxon>Pseudomonas</taxon>
    </lineage>
</organism>
<proteinExistence type="predicted"/>
<dbReference type="RefSeq" id="WP_232247636.1">
    <property type="nucleotide sequence ID" value="NZ_JADUCP010000013.1"/>
</dbReference>
<dbReference type="SUPFAM" id="SSF51658">
    <property type="entry name" value="Xylose isomerase-like"/>
    <property type="match status" value="1"/>
</dbReference>
<sequence length="382" mass="43672">MKFDDDSKWPLTLAHAIGDQHMKKMFKLGCAGLGIQASSMERPVSLVELPILEQFKLVKEAQVWDFIDRIPNNRQELDEYIKGSQLYDLPVLSGSGCYTLGLDEAVIRENLDLTVEVGGKYHNFMVWAKHKDGHYVTNEEVAACYLDAYEYAAKSGVIITFENHVDMWSEDYRRVLEVADLVETRGVPFNMAMDYSHCIFKIENEVEHAVSQMRGDNEAIAMLDPFNSDSYADQWLSRNLVHWAQMRPAAPNGPLNWWGFETGPWDAKGIDRPGRSIQYPFERPAKGEWHTDMWHAHKLACTKEVTRKVIDAYLQSDDTSLSLMTIDNINLNAYGLGWKYNMFADSCAYANFVRELYAERAAVHQARSAVSPTEFVAQYRAQ</sequence>
<dbReference type="EMBL" id="MT074087">
    <property type="protein sequence ID" value="QOQ30749.1"/>
    <property type="molecule type" value="Genomic_DNA"/>
</dbReference>
<keyword evidence="1" id="KW-0614">Plasmid</keyword>
<name>A0A7M1HW04_PSEPU</name>
<accession>A0A7M1HW04</accession>
<reference evidence="1" key="1">
    <citation type="submission" date="2020-02" db="EMBL/GenBank/DDBJ databases">
        <authorList>
            <person name="Zhou D."/>
        </authorList>
    </citation>
    <scope>NUCLEOTIDE SEQUENCE</scope>
    <source>
        <strain evidence="1">15420352</strain>
        <plasmid evidence="1">p420352-strA</plasmid>
    </source>
</reference>
<dbReference type="AlphaFoldDB" id="A0A7M1HW04"/>